<dbReference type="EMBL" id="CAJOBZ010000022">
    <property type="protein sequence ID" value="CAF4866774.1"/>
    <property type="molecule type" value="Genomic_DNA"/>
</dbReference>
<dbReference type="PRINTS" id="PR00081">
    <property type="entry name" value="GDHRDH"/>
</dbReference>
<keyword evidence="3" id="KW-1185">Reference proteome</keyword>
<comment type="caution">
    <text evidence="2">The sequence shown here is derived from an EMBL/GenBank/DDBJ whole genome shotgun (WGS) entry which is preliminary data.</text>
</comment>
<dbReference type="InterPro" id="IPR002347">
    <property type="entry name" value="SDR_fam"/>
</dbReference>
<protein>
    <recommendedName>
        <fullName evidence="4">Retinol dehydrogenase 13</fullName>
    </recommendedName>
</protein>
<proteinExistence type="predicted"/>
<reference evidence="2" key="1">
    <citation type="submission" date="2021-02" db="EMBL/GenBank/DDBJ databases">
        <authorList>
            <person name="Steward A R."/>
        </authorList>
    </citation>
    <scope>NUCLEOTIDE SEQUENCE</scope>
</reference>
<dbReference type="Gene3D" id="3.40.50.720">
    <property type="entry name" value="NAD(P)-binding Rossmann-like Domain"/>
    <property type="match status" value="1"/>
</dbReference>
<keyword evidence="1" id="KW-0560">Oxidoreductase</keyword>
<dbReference type="InterPro" id="IPR036291">
    <property type="entry name" value="NAD(P)-bd_dom_sf"/>
</dbReference>
<evidence type="ECO:0000313" key="3">
    <source>
        <dbReference type="Proteomes" id="UP000663880"/>
    </source>
</evidence>
<name>A0A821SZ08_9NEOP</name>
<accession>A0A821SZ08</accession>
<sequence>MWIPNLPITVITGVAATAGLVSLFKDMYGGPAYEKEASAEGKTIIITGANDGIGREATWEFAKRGAKVFMACRDMARCEAARKEIVLETGNKYVYCRPCDLADTNSIRNFVERFKSEEPHVHVLVNNAAVMEPPQGITKDGFETQLGVNHMGHFLLTHLLIDTLKASTPSRVITVTCSAYSRGDINKEDLNFSKNYDAHAAYNQSKLANVLFSRELGRRMLEADIAVLAVDPGLTDTNLTRNLAMSKSLTRFIIYPLFWPMMKKPRVGAQTILHAALEPKLQNCKGDYFVDMKPGKLTEKGEDYESAIWLWKVSEKWTKAYHHKALLQKAFAA</sequence>
<evidence type="ECO:0000256" key="1">
    <source>
        <dbReference type="ARBA" id="ARBA00023002"/>
    </source>
</evidence>
<dbReference type="PANTHER" id="PTHR43157">
    <property type="entry name" value="PHOSPHATIDYLINOSITOL-GLYCAN BIOSYNTHESIS CLASS F PROTEIN-RELATED"/>
    <property type="match status" value="1"/>
</dbReference>
<dbReference type="OrthoDB" id="191139at2759"/>
<dbReference type="GO" id="GO:0016491">
    <property type="term" value="F:oxidoreductase activity"/>
    <property type="evidence" value="ECO:0007669"/>
    <property type="project" value="UniProtKB-KW"/>
</dbReference>
<organism evidence="2 3">
    <name type="scientific">Pieris macdunnoughi</name>
    <dbReference type="NCBI Taxonomy" id="345717"/>
    <lineage>
        <taxon>Eukaryota</taxon>
        <taxon>Metazoa</taxon>
        <taxon>Ecdysozoa</taxon>
        <taxon>Arthropoda</taxon>
        <taxon>Hexapoda</taxon>
        <taxon>Insecta</taxon>
        <taxon>Pterygota</taxon>
        <taxon>Neoptera</taxon>
        <taxon>Endopterygota</taxon>
        <taxon>Lepidoptera</taxon>
        <taxon>Glossata</taxon>
        <taxon>Ditrysia</taxon>
        <taxon>Papilionoidea</taxon>
        <taxon>Pieridae</taxon>
        <taxon>Pierinae</taxon>
        <taxon>Pieris</taxon>
    </lineage>
</organism>
<dbReference type="AlphaFoldDB" id="A0A821SZ08"/>
<gene>
    <name evidence="2" type="ORF">PMACD_LOCUS8397</name>
</gene>
<dbReference type="Pfam" id="PF00106">
    <property type="entry name" value="adh_short"/>
    <property type="match status" value="1"/>
</dbReference>
<dbReference type="Proteomes" id="UP000663880">
    <property type="component" value="Unassembled WGS sequence"/>
</dbReference>
<dbReference type="SUPFAM" id="SSF51735">
    <property type="entry name" value="NAD(P)-binding Rossmann-fold domains"/>
    <property type="match status" value="1"/>
</dbReference>
<dbReference type="PANTHER" id="PTHR43157:SF31">
    <property type="entry name" value="PHOSPHATIDYLINOSITOL-GLYCAN BIOSYNTHESIS CLASS F PROTEIN"/>
    <property type="match status" value="1"/>
</dbReference>
<evidence type="ECO:0000313" key="2">
    <source>
        <dbReference type="EMBL" id="CAF4866774.1"/>
    </source>
</evidence>
<evidence type="ECO:0008006" key="4">
    <source>
        <dbReference type="Google" id="ProtNLM"/>
    </source>
</evidence>